<comment type="caution">
    <text evidence="1">The sequence shown here is derived from an EMBL/GenBank/DDBJ whole genome shotgun (WGS) entry which is preliminary data.</text>
</comment>
<protein>
    <submittedName>
        <fullName evidence="1">16297_t:CDS:1</fullName>
    </submittedName>
</protein>
<dbReference type="PANTHER" id="PTHR34204:SF2">
    <property type="entry name" value="RNA-BINDING ASCH DOMAIN PROTEIN"/>
    <property type="match status" value="1"/>
</dbReference>
<dbReference type="Proteomes" id="UP000789759">
    <property type="component" value="Unassembled WGS sequence"/>
</dbReference>
<name>A0A9N9C3S0_9GLOM</name>
<accession>A0A9N9C3S0</accession>
<proteinExistence type="predicted"/>
<gene>
    <name evidence="1" type="ORF">CPELLU_LOCUS6351</name>
</gene>
<organism evidence="1 2">
    <name type="scientific">Cetraspora pellucida</name>
    <dbReference type="NCBI Taxonomy" id="1433469"/>
    <lineage>
        <taxon>Eukaryota</taxon>
        <taxon>Fungi</taxon>
        <taxon>Fungi incertae sedis</taxon>
        <taxon>Mucoromycota</taxon>
        <taxon>Glomeromycotina</taxon>
        <taxon>Glomeromycetes</taxon>
        <taxon>Diversisporales</taxon>
        <taxon>Gigasporaceae</taxon>
        <taxon>Cetraspora</taxon>
    </lineage>
</organism>
<keyword evidence="2" id="KW-1185">Reference proteome</keyword>
<dbReference type="AlphaFoldDB" id="A0A9N9C3S0"/>
<dbReference type="OrthoDB" id="112749at2759"/>
<reference evidence="1" key="1">
    <citation type="submission" date="2021-06" db="EMBL/GenBank/DDBJ databases">
        <authorList>
            <person name="Kallberg Y."/>
            <person name="Tangrot J."/>
            <person name="Rosling A."/>
        </authorList>
    </citation>
    <scope>NUCLEOTIDE SEQUENCE</scope>
    <source>
        <strain evidence="1">FL966</strain>
    </source>
</reference>
<sequence>MDLCETIKSILIKKAQEDSTDRTSWPALCIGLLQEEATNLEDTSLHLNQSIQSLIVSPTSQKSRFDKGVLERPFYLALVEMLSLCFENSGEFPRSLKTSKVFMLENTNLPRAPIMFLVTFKPIKSRLNEIEQEMKHLIGSWNGIPLVFEEFHRNSLNDFLFKFLTPRDLNTFLGLRTTLGSAIQLPPSLPECLAAFTQRYVKKNTKLVRASISNILTVGAKAFSKHCHRDTSGSFWGVCSGTEERKNEQANKVLAKILTNAAWINLHSLPHNTRVFEVRNLDGYGARWEIREPQCQQLQSQLQTDSSSTTNSFNSSDGTNIMFRGFLEPQMKDGHDKGWIH</sequence>
<dbReference type="PANTHER" id="PTHR34204">
    <property type="entry name" value="RNA-BINDING ASCH DOMAIN PROTEIN"/>
    <property type="match status" value="1"/>
</dbReference>
<dbReference type="EMBL" id="CAJVQA010003915">
    <property type="protein sequence ID" value="CAG8586788.1"/>
    <property type="molecule type" value="Genomic_DNA"/>
</dbReference>
<evidence type="ECO:0000313" key="2">
    <source>
        <dbReference type="Proteomes" id="UP000789759"/>
    </source>
</evidence>
<evidence type="ECO:0000313" key="1">
    <source>
        <dbReference type="EMBL" id="CAG8586788.1"/>
    </source>
</evidence>